<feature type="compositionally biased region" description="Basic and acidic residues" evidence="1">
    <location>
        <begin position="2173"/>
        <end position="2195"/>
    </location>
</feature>
<dbReference type="SMART" id="SM00912">
    <property type="entry name" value="Haemagg_act"/>
    <property type="match status" value="1"/>
</dbReference>
<dbReference type="Gene3D" id="2.160.20.10">
    <property type="entry name" value="Single-stranded right-handed beta-helix, Pectin lyase-like"/>
    <property type="match status" value="1"/>
</dbReference>
<dbReference type="EMBL" id="LRQT01000034">
    <property type="protein sequence ID" value="KXA64103.1"/>
    <property type="molecule type" value="Genomic_DNA"/>
</dbReference>
<feature type="compositionally biased region" description="Polar residues" evidence="1">
    <location>
        <begin position="2057"/>
        <end position="2066"/>
    </location>
</feature>
<dbReference type="NCBIfam" id="TIGR01901">
    <property type="entry name" value="adhes_NPXG"/>
    <property type="match status" value="1"/>
</dbReference>
<dbReference type="GO" id="GO:0003824">
    <property type="term" value="F:catalytic activity"/>
    <property type="evidence" value="ECO:0007669"/>
    <property type="project" value="UniProtKB-ARBA"/>
</dbReference>
<feature type="chain" id="PRO_5007459190" evidence="2">
    <location>
        <begin position="30"/>
        <end position="2195"/>
    </location>
</feature>
<dbReference type="Proteomes" id="UP000070226">
    <property type="component" value="Unassembled WGS sequence"/>
</dbReference>
<sequence length="2195" mass="235337">MNIRKHTAMAIFAALLATNSAPWIPMALANPVVPAQGVLGPKTEEARNGMTVVNINTPNDKGLSHNQYDAFNVDNKGLILNNANRPVNTELAGYIMGNPNLVGPTANTILNEVTGTGVTSMNGALEVAGNKAHVIIANPNGISVNNGTFINANSATLTTGNPIINNGSITGYQVQQGSITVGEKGLNASKTARTDLLAEAVQLNGKVWAQDAQVVTGKNAISVEATGTVTNISKTGASTPIGLDVAAIGGIYANSMYLVGTNDGFGVNNQGVLSAQNKLTVDSTGKLQNTGTIAATEADITTKSFEQMNRGKLYVDTAKITTDSVIQKGNTETKEAPVMIAQKDLSIATNSIVNTDGSVIKAEGKLQLGKTMDSTGTVSGKIDRIVNTASTIEFGQGGALYAKSVDNKNGGITLKRVAVGGKEHIKNEVAPSGSIKRYQLSEERIYLDHEQIPKDKVVIHTRENLQLSINGEYHEDWTKYEYDRTREKDVVDTSNPGRIISGGDLHMDVDHMTNESSQISAAGDITGTVGQYEQSNPKGNEYITEDGTATSYSRRRRRGRDTTNIRTADYKNTIVNPTDVPVAVYGSHVENSKSDATVDASLLNSMSQLSTNPNTTYVIETDPNFTNRRNFLSSDYVLSRLKLDPMNVQKRLGDGYYEQQLVMQEIMRQTGKSRLQSGLSAEEQYRQLMDAGISVTQSQSIALGRGLTEAEQKNLKEDVVLLVSKAVVLPNGKTETVLVPTLYLAPTTKRVDGAANLQAQSINLSVDTMKNSGSIMADKDVNLTGNTIHNDNGLIKGNTTTVIANDEVRNTQGTIIGNDAVYVHAKKDVINEGGTITQTNTAGSTKVSAGRDVINVGVQYEAANSKVEWNSRNNRRETMTGVDQGRIGGAGETTVVAGRDVSMAAGVITSDVNTHVAAGHSVTMKAMNATHELEEHRFDKGKSGGGHSQTTESHDLVNAQSSVGSSIEGKNVSVVASDAVQLEGSQLLAADTVKVSGNTVELNTAKANSTVNHVYLDKKKSLVKRESTNAVDDVTTTAVTGSTVSGKDIQITSAQDVTGQSAQIIGEHTIDVTAGGKVELGADKAITDGTSVYRHKKSGLLGSTGIGFTIGKEKHNIDEANHEESTVRNTIASTKGTVTVKANDTVHLTSADIVAKDGAVVEGSAVTLDGNIDHNHMSYDERYKKTGLTVSLGGAIANTLTNATRTIKQAGSRDDKRLAALELNEARQQLQDGYEAVDTALHGAKIRDAVTGKVEKVDGKAKRGAKNIDDAINLSVSIGSTSRKQGQVVDTNTYQGGTLVSDGNVHIKARDAQQSGIGLTGEIVQAKKLVLDSASDINLEAGKNTVDVKNTYKSSGWSVGAGISLTGGGLLDINASGNMARQNGDTHQESYVPTTIKAAQLAQLKAKRDTTIIGSTVSGKKVEVDTGRDLHIQSLQDVDNFKEHSKSAGFSVSSKPNFKNPTGSISASVGRIDSKWKSVTHQAGIYAGEDGYNINVGNGTTLEGAVIKSEAPKAKNTLTTKSLDMKDIQNEAEYTYSNNGIGYNYYGSKKKLEEMKINDKKGYDKIYNSIGLVPNLGVGSKGKASSTTQSAISDGILTVDGKEIDTKTINTNTENTLHQLDKIFDKKKIEERQELARLFAKNAYEQLHNWQPTTKEGKIAKAFAHGVIGEWAARMAGNASGSGFKATMTNEMLIEKIKQIADNDPALAQWLSAGAGGVVNKVSGGSLNAGAAVSAYATKWNAELTSPYPIEVDSAKLLAGLRFSVVGSVFYKALTTPIETGRAEPVTLSEADTQEFPWARSIDQLTNSSVDTSYGESSGESIDSGEGRNASESRFNGPWSITVPYVGTEYKVQLDYNPGIGYQYINVFHASNGNTYKDSGKWDVIGRRFFDGISIPQSTAYSGRWIGPDGTDNWVRDKNKFNDFFIHITSLISGQQVQLPYTIGDESIIDDSSDSFIKNPRTGAWESIKTGAPVSEIILKQFPLRINPLNNHLDLPNVSNDNSNIGNSSSDDVPNINEDNSSNKKDPHNSGPSISGPVIVGLANEANKKRNIIAQKVSQLKNSLPKSKSEVKEKGNTGTGSSENTINVDELEKTFKNRKYEEMDINDFDRLSSKYLGPKGWSVNNRNNRLHVKDNNNIMRLRVDPPDKHTPYNHLHIYDKNGKPLDSNWKPVGRRDPEAHIRIKEDKNDGTSKKN</sequence>
<proteinExistence type="predicted"/>
<feature type="signal peptide" evidence="2">
    <location>
        <begin position="1"/>
        <end position="29"/>
    </location>
</feature>
<evidence type="ECO:0000256" key="2">
    <source>
        <dbReference type="SAM" id="SignalP"/>
    </source>
</evidence>
<keyword evidence="2" id="KW-0732">Signal</keyword>
<feature type="domain" description="Filamentous haemagglutinin FhaB/tRNA nuclease CdiA-like TPS" evidence="3">
    <location>
        <begin position="47"/>
        <end position="167"/>
    </location>
</feature>
<feature type="region of interest" description="Disordered" evidence="1">
    <location>
        <begin position="2057"/>
        <end position="2084"/>
    </location>
</feature>
<feature type="region of interest" description="Disordered" evidence="1">
    <location>
        <begin position="534"/>
        <end position="562"/>
    </location>
</feature>
<gene>
    <name evidence="4" type="ORF">HMPREF3233_01065</name>
</gene>
<evidence type="ECO:0000313" key="5">
    <source>
        <dbReference type="Proteomes" id="UP000070226"/>
    </source>
</evidence>
<dbReference type="InterPro" id="IPR011050">
    <property type="entry name" value="Pectin_lyase_fold/virulence"/>
</dbReference>
<comment type="caution">
    <text evidence="4">The sequence shown here is derived from an EMBL/GenBank/DDBJ whole genome shotgun (WGS) entry which is preliminary data.</text>
</comment>
<dbReference type="Pfam" id="PF13332">
    <property type="entry name" value="Fil_haemagg_2"/>
    <property type="match status" value="3"/>
</dbReference>
<evidence type="ECO:0000259" key="3">
    <source>
        <dbReference type="SMART" id="SM00912"/>
    </source>
</evidence>
<feature type="compositionally biased region" description="Low complexity" evidence="1">
    <location>
        <begin position="1997"/>
        <end position="2012"/>
    </location>
</feature>
<dbReference type="STRING" id="39777.B7L28_07130"/>
<evidence type="ECO:0000256" key="1">
    <source>
        <dbReference type="SAM" id="MobiDB-lite"/>
    </source>
</evidence>
<feature type="region of interest" description="Disordered" evidence="1">
    <location>
        <begin position="1809"/>
        <end position="1833"/>
    </location>
</feature>
<reference evidence="4 5" key="1">
    <citation type="submission" date="2016-01" db="EMBL/GenBank/DDBJ databases">
        <authorList>
            <person name="Oliw E.H."/>
        </authorList>
    </citation>
    <scope>NUCLEOTIDE SEQUENCE [LARGE SCALE GENOMIC DNA]</scope>
    <source>
        <strain evidence="4 5">CMW7756B</strain>
    </source>
</reference>
<dbReference type="Pfam" id="PF05860">
    <property type="entry name" value="TPS"/>
    <property type="match status" value="1"/>
</dbReference>
<protein>
    <submittedName>
        <fullName evidence="4">Filamentous hemagglutinin family domain protein</fullName>
    </submittedName>
</protein>
<feature type="compositionally biased region" description="Low complexity" evidence="1">
    <location>
        <begin position="1815"/>
        <end position="1824"/>
    </location>
</feature>
<evidence type="ECO:0000313" key="4">
    <source>
        <dbReference type="EMBL" id="KXA64103.1"/>
    </source>
</evidence>
<feature type="region of interest" description="Disordered" evidence="1">
    <location>
        <begin position="2156"/>
        <end position="2195"/>
    </location>
</feature>
<dbReference type="InterPro" id="IPR008638">
    <property type="entry name" value="FhaB/CdiA-like_TPS"/>
</dbReference>
<dbReference type="InterPro" id="IPR012334">
    <property type="entry name" value="Pectin_lyas_fold"/>
</dbReference>
<organism evidence="4">
    <name type="scientific">Veillonella atypica</name>
    <dbReference type="NCBI Taxonomy" id="39777"/>
    <lineage>
        <taxon>Bacteria</taxon>
        <taxon>Bacillati</taxon>
        <taxon>Bacillota</taxon>
        <taxon>Negativicutes</taxon>
        <taxon>Veillonellales</taxon>
        <taxon>Veillonellaceae</taxon>
        <taxon>Veillonella</taxon>
    </lineage>
</organism>
<feature type="region of interest" description="Disordered" evidence="1">
    <location>
        <begin position="1997"/>
        <end position="2038"/>
    </location>
</feature>
<dbReference type="InterPro" id="IPR025157">
    <property type="entry name" value="Hemagglutinin_rpt"/>
</dbReference>
<dbReference type="SUPFAM" id="SSF51126">
    <property type="entry name" value="Pectin lyase-like"/>
    <property type="match status" value="1"/>
</dbReference>
<dbReference type="PATRIC" id="fig|39777.7.peg.1034"/>
<dbReference type="RefSeq" id="WP_060807564.1">
    <property type="nucleotide sequence ID" value="NZ_KQ958080.1"/>
</dbReference>
<accession>A0A133S4M0</accession>
<name>A0A133S4M0_9FIRM</name>